<proteinExistence type="predicted"/>
<accession>A0A7J8A8T1</accession>
<feature type="coiled-coil region" evidence="1">
    <location>
        <begin position="5"/>
        <end position="60"/>
    </location>
</feature>
<evidence type="ECO:0000313" key="2">
    <source>
        <dbReference type="EMBL" id="KAF6382942.1"/>
    </source>
</evidence>
<sequence>MQTLMDNLQLKVQSYKQQIEAVEAQANQYLSEYKKQQHELNEAQERAKIAESQVNKIKIKMEEFGKKRCVPLVHNSECHP</sequence>
<name>A0A7J8A8T1_PIPKU</name>
<keyword evidence="1" id="KW-0175">Coiled coil</keyword>
<organism evidence="2 3">
    <name type="scientific">Pipistrellus kuhlii</name>
    <name type="common">Kuhl's pipistrelle</name>
    <dbReference type="NCBI Taxonomy" id="59472"/>
    <lineage>
        <taxon>Eukaryota</taxon>
        <taxon>Metazoa</taxon>
        <taxon>Chordata</taxon>
        <taxon>Craniata</taxon>
        <taxon>Vertebrata</taxon>
        <taxon>Euteleostomi</taxon>
        <taxon>Mammalia</taxon>
        <taxon>Eutheria</taxon>
        <taxon>Laurasiatheria</taxon>
        <taxon>Chiroptera</taxon>
        <taxon>Yangochiroptera</taxon>
        <taxon>Vespertilionidae</taxon>
        <taxon>Pipistrellus</taxon>
    </lineage>
</organism>
<keyword evidence="3" id="KW-1185">Reference proteome</keyword>
<gene>
    <name evidence="2" type="ORF">mPipKuh1_011988</name>
</gene>
<dbReference type="EMBL" id="JACAGB010000002">
    <property type="protein sequence ID" value="KAF6382942.1"/>
    <property type="molecule type" value="Genomic_DNA"/>
</dbReference>
<dbReference type="AlphaFoldDB" id="A0A7J8A8T1"/>
<reference evidence="2 3" key="1">
    <citation type="journal article" date="2020" name="Nature">
        <title>Six reference-quality genomes reveal evolution of bat adaptations.</title>
        <authorList>
            <person name="Jebb D."/>
            <person name="Huang Z."/>
            <person name="Pippel M."/>
            <person name="Hughes G.M."/>
            <person name="Lavrichenko K."/>
            <person name="Devanna P."/>
            <person name="Winkler S."/>
            <person name="Jermiin L.S."/>
            <person name="Skirmuntt E.C."/>
            <person name="Katzourakis A."/>
            <person name="Burkitt-Gray L."/>
            <person name="Ray D.A."/>
            <person name="Sullivan K.A.M."/>
            <person name="Roscito J.G."/>
            <person name="Kirilenko B.M."/>
            <person name="Davalos L.M."/>
            <person name="Corthals A.P."/>
            <person name="Power M.L."/>
            <person name="Jones G."/>
            <person name="Ransome R.D."/>
            <person name="Dechmann D.K.N."/>
            <person name="Locatelli A.G."/>
            <person name="Puechmaille S.J."/>
            <person name="Fedrigo O."/>
            <person name="Jarvis E.D."/>
            <person name="Hiller M."/>
            <person name="Vernes S.C."/>
            <person name="Myers E.W."/>
            <person name="Teeling E.C."/>
        </authorList>
    </citation>
    <scope>NUCLEOTIDE SEQUENCE [LARGE SCALE GENOMIC DNA]</scope>
    <source>
        <strain evidence="2">MPipKuh1</strain>
        <tissue evidence="2">Flight muscle</tissue>
    </source>
</reference>
<evidence type="ECO:0000256" key="1">
    <source>
        <dbReference type="SAM" id="Coils"/>
    </source>
</evidence>
<comment type="caution">
    <text evidence="2">The sequence shown here is derived from an EMBL/GenBank/DDBJ whole genome shotgun (WGS) entry which is preliminary data.</text>
</comment>
<protein>
    <submittedName>
        <fullName evidence="2">Uncharacterized protein</fullName>
    </submittedName>
</protein>
<dbReference type="Proteomes" id="UP000558488">
    <property type="component" value="Unassembled WGS sequence"/>
</dbReference>
<evidence type="ECO:0000313" key="3">
    <source>
        <dbReference type="Proteomes" id="UP000558488"/>
    </source>
</evidence>